<dbReference type="PROSITE" id="PS51257">
    <property type="entry name" value="PROKAR_LIPOPROTEIN"/>
    <property type="match status" value="1"/>
</dbReference>
<protein>
    <submittedName>
        <fullName evidence="1">Uncharacterized protein</fullName>
    </submittedName>
</protein>
<sequence>MNLRPLLTLTIAPLFLLGCDYYDGRLKIVNKTPQVLAAEVCPDTLPRSSCFNHPAFYQQARIRPDSTYSPLMPEANGWEKAIFRSQNNQLNLFVFRLDSLDKYQSIDTLIARKMYRRLSRSKQQLINDNWRITIQ</sequence>
<dbReference type="AlphaFoldDB" id="A0A1I6BRA5"/>
<dbReference type="Proteomes" id="UP000199029">
    <property type="component" value="Unassembled WGS sequence"/>
</dbReference>
<reference evidence="2" key="1">
    <citation type="submission" date="2016-10" db="EMBL/GenBank/DDBJ databases">
        <authorList>
            <person name="Varghese N."/>
            <person name="Submissions S."/>
        </authorList>
    </citation>
    <scope>NUCLEOTIDE SEQUENCE [LARGE SCALE GENOMIC DNA]</scope>
    <source>
        <strain evidence="2">OR362-8,ATCC BAA-1266,JCM 13504</strain>
    </source>
</reference>
<accession>A0A1I6BRA5</accession>
<keyword evidence="2" id="KW-1185">Reference proteome</keyword>
<dbReference type="OrthoDB" id="794236at2"/>
<organism evidence="1 2">
    <name type="scientific">Hymenobacter arizonensis</name>
    <name type="common">Siccationidurans arizonensis</name>
    <dbReference type="NCBI Taxonomy" id="1227077"/>
    <lineage>
        <taxon>Bacteria</taxon>
        <taxon>Pseudomonadati</taxon>
        <taxon>Bacteroidota</taxon>
        <taxon>Cytophagia</taxon>
        <taxon>Cytophagales</taxon>
        <taxon>Hymenobacteraceae</taxon>
        <taxon>Hymenobacter</taxon>
    </lineage>
</organism>
<gene>
    <name evidence="1" type="ORF">SAMN04515668_4959</name>
</gene>
<name>A0A1I6BRA5_HYMAR</name>
<proteinExistence type="predicted"/>
<evidence type="ECO:0000313" key="2">
    <source>
        <dbReference type="Proteomes" id="UP000199029"/>
    </source>
</evidence>
<dbReference type="RefSeq" id="WP_092678985.1">
    <property type="nucleotide sequence ID" value="NZ_FOXS01000011.1"/>
</dbReference>
<evidence type="ECO:0000313" key="1">
    <source>
        <dbReference type="EMBL" id="SFQ83397.1"/>
    </source>
</evidence>
<dbReference type="EMBL" id="FOXS01000011">
    <property type="protein sequence ID" value="SFQ83397.1"/>
    <property type="molecule type" value="Genomic_DNA"/>
</dbReference>